<dbReference type="STRING" id="673521.SAMN05660991_01393"/>
<dbReference type="EC" id="2.4.2.46" evidence="4"/>
<dbReference type="RefSeq" id="WP_139220416.1">
    <property type="nucleotide sequence ID" value="NZ_FOEE01000003.1"/>
</dbReference>
<evidence type="ECO:0000313" key="16">
    <source>
        <dbReference type="EMBL" id="SEO70824.1"/>
    </source>
</evidence>
<feature type="transmembrane region" description="Helical" evidence="13">
    <location>
        <begin position="24"/>
        <end position="43"/>
    </location>
</feature>
<evidence type="ECO:0000256" key="11">
    <source>
        <dbReference type="ARBA" id="ARBA00033184"/>
    </source>
</evidence>
<feature type="transmembrane region" description="Helical" evidence="13">
    <location>
        <begin position="438"/>
        <end position="455"/>
    </location>
</feature>
<feature type="domain" description="Arabinofuranosyltransferase AftA N-terminal" evidence="15">
    <location>
        <begin position="54"/>
        <end position="448"/>
    </location>
</feature>
<dbReference type="OrthoDB" id="3817499at2"/>
<feature type="transmembrane region" description="Helical" evidence="13">
    <location>
        <begin position="55"/>
        <end position="71"/>
    </location>
</feature>
<evidence type="ECO:0000259" key="14">
    <source>
        <dbReference type="Pfam" id="PF12249"/>
    </source>
</evidence>
<feature type="transmembrane region" description="Helical" evidence="13">
    <location>
        <begin position="251"/>
        <end position="279"/>
    </location>
</feature>
<feature type="transmembrane region" description="Helical" evidence="13">
    <location>
        <begin position="331"/>
        <end position="356"/>
    </location>
</feature>
<evidence type="ECO:0000256" key="13">
    <source>
        <dbReference type="SAM" id="Phobius"/>
    </source>
</evidence>
<feature type="transmembrane region" description="Helical" evidence="13">
    <location>
        <begin position="291"/>
        <end position="311"/>
    </location>
</feature>
<keyword evidence="17" id="KW-1185">Reference proteome</keyword>
<evidence type="ECO:0000256" key="6">
    <source>
        <dbReference type="ARBA" id="ARBA00022475"/>
    </source>
</evidence>
<sequence length="643" mass="69215">MDQVPGRDPRPAGTSEGARHGRRLLLLPWLGAPVAVLAAWLVLPPGSDLRSQYQISVLVLAAAPLLAWLLTRGSALAHHSAGALVAALLPAMTLISLQGTDWYFSAVQGDQAFRYEYATRFADDLSLSDYTYADVPAFYSPGFFWVVGLVSKVTGIEAWRTYTWVAVATLYLAGVVAYFLWRRTCGTRLSAALLAVTVIGLPSADQAWMWSQTLLFSGAYEPYAWLVALSAPALLTWYASSPGRLDVRRGVLLGVAIGVAAWLYVLYALVIALAAVVVVLLQRRERAPLELALSGLTAIVLVSPWLGPFLVEWLDAGMPTSDALTFIEPDGSYGTLVTAVASPWLLVALGGAVTLMTADPEVHRRLRGVRALAATVLGLGLAQAVLGQAGQGVLFHRLLLVLGITLLAAGTFAAWILYPRLRPRLAAAGAVLRRPQRVAVAVLAVLLVVGLGGHAREWTLRETEAELRRLAQDTPYPDGSFPRTASAETREKYGDFTPTADLDAAIREAAAAAGQGEPGPVLTDNVALLATTPLHGYQQWWGLYANPLGEYPVRRAFLEGLEDLPAADLVQRLREDPDAPAVLALQRDPDEPDTVVFRSMDWDPSQGGSLHWSVRLPVALFDDPAFETATVGTWVVAALRTTD</sequence>
<evidence type="ECO:0000256" key="4">
    <source>
        <dbReference type="ARBA" id="ARBA00012037"/>
    </source>
</evidence>
<dbReference type="GO" id="GO:0044038">
    <property type="term" value="P:cell wall macromolecule biosynthetic process"/>
    <property type="evidence" value="ECO:0007669"/>
    <property type="project" value="InterPro"/>
</dbReference>
<gene>
    <name evidence="16" type="ORF">SAMN05660991_01393</name>
</gene>
<protein>
    <recommendedName>
        <fullName evidence="5">Galactan 5-O-arabinofuranosyltransferase</fullName>
        <ecNumber evidence="4">2.4.2.46</ecNumber>
    </recommendedName>
    <alternativeName>
        <fullName evidence="11">Arabinofuranosyltransferase AftA</fullName>
    </alternativeName>
</protein>
<dbReference type="InterPro" id="IPR020959">
    <property type="entry name" value="ArabinofuranosylTrfase_AftA_C"/>
</dbReference>
<evidence type="ECO:0000256" key="12">
    <source>
        <dbReference type="ARBA" id="ARBA00034030"/>
    </source>
</evidence>
<keyword evidence="9 13" id="KW-1133">Transmembrane helix</keyword>
<comment type="catalytic activity">
    <reaction evidence="12">
        <text>Adds an alpha-D-arabinofuranosyl group from trans,octacis-decaprenylphospho-beta-D-arabinofuranose at the 5-O-position of the eighth, tenth and twelfth galactofuranose unit of the galactofuranan chain of [beta-D-galactofuranosyl-(1-&gt;5)-beta-D-galactofuranosyl-(1-&gt;6)]14-beta-D-galactofuranosyl-(1-&gt;5)-beta-D-galactofuranosyl-(1-&gt;4)-alpha-L-rhamnopyranosyl-(1-&gt;3)-N-acetyl-alpha-D-glucosaminyl-diphospho-trans,octacis-decaprenol.</text>
        <dbReference type="EC" id="2.4.2.46"/>
    </reaction>
</comment>
<keyword evidence="7 16" id="KW-0808">Transferase</keyword>
<keyword evidence="8 13" id="KW-0812">Transmembrane</keyword>
<keyword evidence="10 13" id="KW-0472">Membrane</keyword>
<feature type="transmembrane region" description="Helical" evidence="13">
    <location>
        <begin position="398"/>
        <end position="418"/>
    </location>
</feature>
<dbReference type="EMBL" id="FOEE01000003">
    <property type="protein sequence ID" value="SEO70824.1"/>
    <property type="molecule type" value="Genomic_DNA"/>
</dbReference>
<comment type="pathway">
    <text evidence="2">Cell wall biogenesis; cell wall polysaccharide biosynthesis.</text>
</comment>
<evidence type="ECO:0000256" key="7">
    <source>
        <dbReference type="ARBA" id="ARBA00022679"/>
    </source>
</evidence>
<feature type="transmembrane region" description="Helical" evidence="13">
    <location>
        <begin position="83"/>
        <end position="104"/>
    </location>
</feature>
<accession>A0A1H8RX95</accession>
<dbReference type="UniPathway" id="UPA00963"/>
<organism evidence="16 17">
    <name type="scientific">Trujillonella endophytica</name>
    <dbReference type="NCBI Taxonomy" id="673521"/>
    <lineage>
        <taxon>Bacteria</taxon>
        <taxon>Bacillati</taxon>
        <taxon>Actinomycetota</taxon>
        <taxon>Actinomycetes</taxon>
        <taxon>Geodermatophilales</taxon>
        <taxon>Geodermatophilaceae</taxon>
        <taxon>Trujillonella</taxon>
    </lineage>
</organism>
<evidence type="ECO:0000256" key="5">
    <source>
        <dbReference type="ARBA" id="ARBA00020482"/>
    </source>
</evidence>
<evidence type="ECO:0000256" key="10">
    <source>
        <dbReference type="ARBA" id="ARBA00023136"/>
    </source>
</evidence>
<dbReference type="GO" id="GO:0005886">
    <property type="term" value="C:plasma membrane"/>
    <property type="evidence" value="ECO:0007669"/>
    <property type="project" value="UniProtKB-SubCell"/>
</dbReference>
<evidence type="ECO:0000256" key="3">
    <source>
        <dbReference type="ARBA" id="ARBA00009655"/>
    </source>
</evidence>
<evidence type="ECO:0000259" key="15">
    <source>
        <dbReference type="Pfam" id="PF12250"/>
    </source>
</evidence>
<dbReference type="GO" id="GO:0045227">
    <property type="term" value="P:capsule polysaccharide biosynthetic process"/>
    <property type="evidence" value="ECO:0007669"/>
    <property type="project" value="UniProtKB-UniPathway"/>
</dbReference>
<feature type="transmembrane region" description="Helical" evidence="13">
    <location>
        <begin position="222"/>
        <end position="239"/>
    </location>
</feature>
<feature type="domain" description="Arabinofuranosyltransferase AftA C-terminal" evidence="14">
    <location>
        <begin position="501"/>
        <end position="637"/>
    </location>
</feature>
<dbReference type="Pfam" id="PF12250">
    <property type="entry name" value="AftA_N"/>
    <property type="match status" value="1"/>
</dbReference>
<feature type="transmembrane region" description="Helical" evidence="13">
    <location>
        <begin position="368"/>
        <end position="386"/>
    </location>
</feature>
<dbReference type="Pfam" id="PF12249">
    <property type="entry name" value="AftA_C"/>
    <property type="match status" value="1"/>
</dbReference>
<comment type="subcellular location">
    <subcellularLocation>
        <location evidence="1">Cell membrane</location>
        <topology evidence="1">Multi-pass membrane protein</topology>
    </subcellularLocation>
</comment>
<evidence type="ECO:0000256" key="9">
    <source>
        <dbReference type="ARBA" id="ARBA00022989"/>
    </source>
</evidence>
<reference evidence="17" key="1">
    <citation type="submission" date="2016-10" db="EMBL/GenBank/DDBJ databases">
        <authorList>
            <person name="Varghese N."/>
            <person name="Submissions S."/>
        </authorList>
    </citation>
    <scope>NUCLEOTIDE SEQUENCE [LARGE SCALE GENOMIC DNA]</scope>
    <source>
        <strain evidence="17">DSM 45413</strain>
    </source>
</reference>
<dbReference type="InterPro" id="IPR020963">
    <property type="entry name" value="ArabinofuranosylTrfase_AftA_N"/>
</dbReference>
<proteinExistence type="inferred from homology"/>
<dbReference type="AlphaFoldDB" id="A0A1H8RX95"/>
<feature type="transmembrane region" description="Helical" evidence="13">
    <location>
        <begin position="162"/>
        <end position="181"/>
    </location>
</feature>
<comment type="similarity">
    <text evidence="3">Belongs to the glycosyltransferase 85 family.</text>
</comment>
<dbReference type="GO" id="GO:0016757">
    <property type="term" value="F:glycosyltransferase activity"/>
    <property type="evidence" value="ECO:0007669"/>
    <property type="project" value="InterPro"/>
</dbReference>
<evidence type="ECO:0000313" key="17">
    <source>
        <dbReference type="Proteomes" id="UP000198960"/>
    </source>
</evidence>
<keyword evidence="6" id="KW-1003">Cell membrane</keyword>
<dbReference type="Proteomes" id="UP000198960">
    <property type="component" value="Unassembled WGS sequence"/>
</dbReference>
<evidence type="ECO:0000256" key="2">
    <source>
        <dbReference type="ARBA" id="ARBA00004776"/>
    </source>
</evidence>
<evidence type="ECO:0000256" key="8">
    <source>
        <dbReference type="ARBA" id="ARBA00022692"/>
    </source>
</evidence>
<evidence type="ECO:0000256" key="1">
    <source>
        <dbReference type="ARBA" id="ARBA00004651"/>
    </source>
</evidence>
<name>A0A1H8RX95_9ACTN</name>